<dbReference type="Proteomes" id="UP000078561">
    <property type="component" value="Unassembled WGS sequence"/>
</dbReference>
<sequence>MKALFLIGLFLWNVMASPLEKRSTTRVHGNKVAVVSGIIINSQITQCFQNSGVDIAKAYASAIADQWHTHQQNHQGTGWIQGIEAQFASSNTQNLYCSTFDAIFTFGTQYSANVFATWVRNLMGNTKKSKRSKEAFRLGDLEPDVYVSDFDLPLNHPYFGSSLGETAAPAVTSGGSNPVLAKRGWGSCSNTKCHFSFSSDQTGICRDSSFPQQNKVRC</sequence>
<name>A0A168LIX0_ABSGL</name>
<proteinExistence type="predicted"/>
<feature type="signal peptide" evidence="1">
    <location>
        <begin position="1"/>
        <end position="16"/>
    </location>
</feature>
<keyword evidence="3" id="KW-1185">Reference proteome</keyword>
<organism evidence="2">
    <name type="scientific">Absidia glauca</name>
    <name type="common">Pin mould</name>
    <dbReference type="NCBI Taxonomy" id="4829"/>
    <lineage>
        <taxon>Eukaryota</taxon>
        <taxon>Fungi</taxon>
        <taxon>Fungi incertae sedis</taxon>
        <taxon>Mucoromycota</taxon>
        <taxon>Mucoromycotina</taxon>
        <taxon>Mucoromycetes</taxon>
        <taxon>Mucorales</taxon>
        <taxon>Cunninghamellaceae</taxon>
        <taxon>Absidia</taxon>
    </lineage>
</organism>
<dbReference type="InParanoid" id="A0A168LIX0"/>
<dbReference type="AlphaFoldDB" id="A0A168LIX0"/>
<evidence type="ECO:0000313" key="2">
    <source>
        <dbReference type="EMBL" id="SAL96886.1"/>
    </source>
</evidence>
<accession>A0A168LIX0</accession>
<evidence type="ECO:0000256" key="1">
    <source>
        <dbReference type="SAM" id="SignalP"/>
    </source>
</evidence>
<dbReference type="EMBL" id="LT551459">
    <property type="protein sequence ID" value="SAL96886.1"/>
    <property type="molecule type" value="Genomic_DNA"/>
</dbReference>
<evidence type="ECO:0000313" key="3">
    <source>
        <dbReference type="Proteomes" id="UP000078561"/>
    </source>
</evidence>
<keyword evidence="1" id="KW-0732">Signal</keyword>
<feature type="chain" id="PRO_5007898767" evidence="1">
    <location>
        <begin position="17"/>
        <end position="218"/>
    </location>
</feature>
<gene>
    <name evidence="2" type="primary">ABSGL_02336.1 scaffold 3364</name>
</gene>
<dbReference type="OrthoDB" id="5138691at2759"/>
<reference evidence="2" key="1">
    <citation type="submission" date="2016-04" db="EMBL/GenBank/DDBJ databases">
        <authorList>
            <person name="Evans L.H."/>
            <person name="Alamgir A."/>
            <person name="Owens N."/>
            <person name="Weber N.D."/>
            <person name="Virtaneva K."/>
            <person name="Barbian K."/>
            <person name="Babar A."/>
            <person name="Rosenke K."/>
        </authorList>
    </citation>
    <scope>NUCLEOTIDE SEQUENCE [LARGE SCALE GENOMIC DNA]</scope>
    <source>
        <strain evidence="2">CBS 101.48</strain>
    </source>
</reference>
<protein>
    <submittedName>
        <fullName evidence="2">Uncharacterized protein</fullName>
    </submittedName>
</protein>